<name>A0A0L0FR22_9EUKA</name>
<dbReference type="InterPro" id="IPR036305">
    <property type="entry name" value="RGS_sf"/>
</dbReference>
<evidence type="ECO:0000259" key="2">
    <source>
        <dbReference type="PROSITE" id="PS50132"/>
    </source>
</evidence>
<proteinExistence type="predicted"/>
<feature type="compositionally biased region" description="Polar residues" evidence="1">
    <location>
        <begin position="110"/>
        <end position="122"/>
    </location>
</feature>
<protein>
    <recommendedName>
        <fullName evidence="2">RGS domain-containing protein</fullName>
    </recommendedName>
</protein>
<dbReference type="PANTHER" id="PTHR10845">
    <property type="entry name" value="REGULATOR OF G PROTEIN SIGNALING"/>
    <property type="match status" value="1"/>
</dbReference>
<dbReference type="Pfam" id="PF00615">
    <property type="entry name" value="RGS"/>
    <property type="match status" value="1"/>
</dbReference>
<dbReference type="OrthoDB" id="196547at2759"/>
<dbReference type="EMBL" id="KQ242359">
    <property type="protein sequence ID" value="KNC79134.1"/>
    <property type="molecule type" value="Genomic_DNA"/>
</dbReference>
<reference evidence="3 4" key="1">
    <citation type="submission" date="2011-02" db="EMBL/GenBank/DDBJ databases">
        <title>The Genome Sequence of Sphaeroforma arctica JP610.</title>
        <authorList>
            <consortium name="The Broad Institute Genome Sequencing Platform"/>
            <person name="Russ C."/>
            <person name="Cuomo C."/>
            <person name="Young S.K."/>
            <person name="Zeng Q."/>
            <person name="Gargeya S."/>
            <person name="Alvarado L."/>
            <person name="Berlin A."/>
            <person name="Chapman S.B."/>
            <person name="Chen Z."/>
            <person name="Freedman E."/>
            <person name="Gellesch M."/>
            <person name="Goldberg J."/>
            <person name="Griggs A."/>
            <person name="Gujja S."/>
            <person name="Heilman E."/>
            <person name="Heiman D."/>
            <person name="Howarth C."/>
            <person name="Mehta T."/>
            <person name="Neiman D."/>
            <person name="Pearson M."/>
            <person name="Roberts A."/>
            <person name="Saif S."/>
            <person name="Shea T."/>
            <person name="Shenoy N."/>
            <person name="Sisk P."/>
            <person name="Stolte C."/>
            <person name="Sykes S."/>
            <person name="White J."/>
            <person name="Yandava C."/>
            <person name="Burger G."/>
            <person name="Gray M.W."/>
            <person name="Holland P.W.H."/>
            <person name="King N."/>
            <person name="Lang F.B.F."/>
            <person name="Roger A.J."/>
            <person name="Ruiz-Trillo I."/>
            <person name="Haas B."/>
            <person name="Nusbaum C."/>
            <person name="Birren B."/>
        </authorList>
    </citation>
    <scope>NUCLEOTIDE SEQUENCE [LARGE SCALE GENOMIC DNA]</scope>
    <source>
        <strain evidence="3 4">JP610</strain>
    </source>
</reference>
<evidence type="ECO:0000313" key="3">
    <source>
        <dbReference type="EMBL" id="KNC79134.1"/>
    </source>
</evidence>
<keyword evidence="4" id="KW-1185">Reference proteome</keyword>
<evidence type="ECO:0000256" key="1">
    <source>
        <dbReference type="SAM" id="MobiDB-lite"/>
    </source>
</evidence>
<feature type="region of interest" description="Disordered" evidence="1">
    <location>
        <begin position="243"/>
        <end position="277"/>
    </location>
</feature>
<dbReference type="PRINTS" id="PR01301">
    <property type="entry name" value="RGSPROTEIN"/>
</dbReference>
<dbReference type="Gene3D" id="1.10.10.10">
    <property type="entry name" value="Winged helix-like DNA-binding domain superfamily/Winged helix DNA-binding domain"/>
    <property type="match status" value="1"/>
</dbReference>
<feature type="region of interest" description="Disordered" evidence="1">
    <location>
        <begin position="97"/>
        <end position="129"/>
    </location>
</feature>
<accession>A0A0L0FR22</accession>
<dbReference type="STRING" id="667725.A0A0L0FR22"/>
<dbReference type="InterPro" id="IPR036390">
    <property type="entry name" value="WH_DNA-bd_sf"/>
</dbReference>
<dbReference type="AlphaFoldDB" id="A0A0L0FR22"/>
<evidence type="ECO:0000313" key="4">
    <source>
        <dbReference type="Proteomes" id="UP000054560"/>
    </source>
</evidence>
<dbReference type="SUPFAM" id="SSF46785">
    <property type="entry name" value="Winged helix' DNA-binding domain"/>
    <property type="match status" value="1"/>
</dbReference>
<dbReference type="PROSITE" id="PS50132">
    <property type="entry name" value="RGS"/>
    <property type="match status" value="1"/>
</dbReference>
<dbReference type="InterPro" id="IPR044926">
    <property type="entry name" value="RGS_subdomain_2"/>
</dbReference>
<dbReference type="PANTHER" id="PTHR10845:SF192">
    <property type="entry name" value="DOUBLE HIT, ISOFORM B"/>
    <property type="match status" value="1"/>
</dbReference>
<dbReference type="InterPro" id="IPR016137">
    <property type="entry name" value="RGS"/>
</dbReference>
<dbReference type="Gene3D" id="1.10.167.10">
    <property type="entry name" value="Regulator of G-protein Signalling 4, domain 2"/>
    <property type="match status" value="1"/>
</dbReference>
<gene>
    <name evidence="3" type="ORF">SARC_08461</name>
</gene>
<dbReference type="InterPro" id="IPR036388">
    <property type="entry name" value="WH-like_DNA-bd_sf"/>
</dbReference>
<dbReference type="GeneID" id="25908965"/>
<dbReference type="RefSeq" id="XP_014153036.1">
    <property type="nucleotide sequence ID" value="XM_014297561.1"/>
</dbReference>
<dbReference type="SUPFAM" id="SSF48097">
    <property type="entry name" value="Regulator of G-protein signaling, RGS"/>
    <property type="match status" value="1"/>
</dbReference>
<feature type="compositionally biased region" description="Polar residues" evidence="1">
    <location>
        <begin position="246"/>
        <end position="257"/>
    </location>
</feature>
<dbReference type="Proteomes" id="UP000054560">
    <property type="component" value="Unassembled WGS sequence"/>
</dbReference>
<sequence length="547" mass="61178">MLRHGFFSIQSAIEDKQFRDDKSMLLDKEMLQRFYKNSQPLEKLNVTPPLHSVLKDAIESFKPKAKGGFQPFRMFNNALSQSASGRLNKGQLTLTAKSSLEHTSPKKKLASTSTQPNTQASSEKAYRSSFGPSLQEKGFVRSSSFLMRGISFPNSNLNEESCRPRPIQNTCSAPEVECFSSNMDMFAIPRLSDSDHAGMSSSGCTTPKKKSNKLSSYSFDMFGPRQRRESTQDQVQFGEQLRRPITAQSKAKTGTSLKKSKMLRKGSVSASKKNAAVKRASHPCMGDGLLNSRLPFLTSLRPAKQILSEVDSLSVMCQKIYKNLPMQYKEMVPGVSKFCFQGSHFIAWATENDTRSRNQAIDLGNVLLLSGMISNISSDEQTFKTESLFALTASCTGSATSEIENLCSRTSGSMQRTTMNELLQDTEGVEALYQFLSKEYCEEVLLFVLCVVGFRDTADREETIEIQAQEIFDTFILPNAKLQINISQQLLDEVSASMETKAFSLDMFDVVEREMMVILERDKFSRFKKEYFATAKQGLTRNVGTIG</sequence>
<dbReference type="CDD" id="cd07440">
    <property type="entry name" value="RGS"/>
    <property type="match status" value="1"/>
</dbReference>
<organism evidence="3 4">
    <name type="scientific">Sphaeroforma arctica JP610</name>
    <dbReference type="NCBI Taxonomy" id="667725"/>
    <lineage>
        <taxon>Eukaryota</taxon>
        <taxon>Ichthyosporea</taxon>
        <taxon>Ichthyophonida</taxon>
        <taxon>Sphaeroforma</taxon>
    </lineage>
</organism>
<dbReference type="SMART" id="SM00315">
    <property type="entry name" value="RGS"/>
    <property type="match status" value="1"/>
</dbReference>
<feature type="domain" description="RGS" evidence="2">
    <location>
        <begin position="418"/>
        <end position="527"/>
    </location>
</feature>